<dbReference type="Gene3D" id="1.20.1250.20">
    <property type="entry name" value="MFS general substrate transporter like domains"/>
    <property type="match status" value="1"/>
</dbReference>
<evidence type="ECO:0000313" key="12">
    <source>
        <dbReference type="Proteomes" id="UP000774617"/>
    </source>
</evidence>
<proteinExistence type="inferred from homology"/>
<evidence type="ECO:0000256" key="5">
    <source>
        <dbReference type="ARBA" id="ARBA00022989"/>
    </source>
</evidence>
<dbReference type="PROSITE" id="PS50850">
    <property type="entry name" value="MFS"/>
    <property type="match status" value="1"/>
</dbReference>
<feature type="transmembrane region" description="Helical" evidence="9">
    <location>
        <begin position="478"/>
        <end position="499"/>
    </location>
</feature>
<evidence type="ECO:0000313" key="11">
    <source>
        <dbReference type="EMBL" id="KAH7042752.1"/>
    </source>
</evidence>
<dbReference type="InterPro" id="IPR036259">
    <property type="entry name" value="MFS_trans_sf"/>
</dbReference>
<comment type="similarity">
    <text evidence="2 8">Belongs to the major facilitator superfamily. Sugar transporter (TC 2.A.1.1) family.</text>
</comment>
<evidence type="ECO:0000256" key="2">
    <source>
        <dbReference type="ARBA" id="ARBA00010992"/>
    </source>
</evidence>
<dbReference type="Pfam" id="PF00083">
    <property type="entry name" value="Sugar_tr"/>
    <property type="match status" value="1"/>
</dbReference>
<evidence type="ECO:0000256" key="4">
    <source>
        <dbReference type="ARBA" id="ARBA00022692"/>
    </source>
</evidence>
<dbReference type="Proteomes" id="UP000774617">
    <property type="component" value="Unassembled WGS sequence"/>
</dbReference>
<feature type="domain" description="Major facilitator superfamily (MFS) profile" evidence="10">
    <location>
        <begin position="60"/>
        <end position="505"/>
    </location>
</feature>
<dbReference type="InterPro" id="IPR005829">
    <property type="entry name" value="Sugar_transporter_CS"/>
</dbReference>
<evidence type="ECO:0000256" key="1">
    <source>
        <dbReference type="ARBA" id="ARBA00004141"/>
    </source>
</evidence>
<feature type="transmembrane region" description="Helical" evidence="9">
    <location>
        <begin position="161"/>
        <end position="183"/>
    </location>
</feature>
<feature type="transmembrane region" description="Helical" evidence="9">
    <location>
        <begin position="234"/>
        <end position="255"/>
    </location>
</feature>
<dbReference type="InterPro" id="IPR020846">
    <property type="entry name" value="MFS_dom"/>
</dbReference>
<evidence type="ECO:0000256" key="8">
    <source>
        <dbReference type="RuleBase" id="RU003346"/>
    </source>
</evidence>
<feature type="transmembrane region" description="Helical" evidence="9">
    <location>
        <begin position="195"/>
        <end position="214"/>
    </location>
</feature>
<accession>A0ABQ8G2F8</accession>
<dbReference type="InterPro" id="IPR050360">
    <property type="entry name" value="MFS_Sugar_Transporters"/>
</dbReference>
<evidence type="ECO:0000256" key="3">
    <source>
        <dbReference type="ARBA" id="ARBA00022448"/>
    </source>
</evidence>
<feature type="transmembrane region" description="Helical" evidence="9">
    <location>
        <begin position="382"/>
        <end position="402"/>
    </location>
</feature>
<keyword evidence="12" id="KW-1185">Reference proteome</keyword>
<keyword evidence="3 8" id="KW-0813">Transport</keyword>
<reference evidence="11 12" key="1">
    <citation type="journal article" date="2021" name="Nat. Commun.">
        <title>Genetic determinants of endophytism in the Arabidopsis root mycobiome.</title>
        <authorList>
            <person name="Mesny F."/>
            <person name="Miyauchi S."/>
            <person name="Thiergart T."/>
            <person name="Pickel B."/>
            <person name="Atanasova L."/>
            <person name="Karlsson M."/>
            <person name="Huettel B."/>
            <person name="Barry K.W."/>
            <person name="Haridas S."/>
            <person name="Chen C."/>
            <person name="Bauer D."/>
            <person name="Andreopoulos W."/>
            <person name="Pangilinan J."/>
            <person name="LaButti K."/>
            <person name="Riley R."/>
            <person name="Lipzen A."/>
            <person name="Clum A."/>
            <person name="Drula E."/>
            <person name="Henrissat B."/>
            <person name="Kohler A."/>
            <person name="Grigoriev I.V."/>
            <person name="Martin F.M."/>
            <person name="Hacquard S."/>
        </authorList>
    </citation>
    <scope>NUCLEOTIDE SEQUENCE [LARGE SCALE GENOMIC DNA]</scope>
    <source>
        <strain evidence="11 12">MPI-SDFR-AT-0080</strain>
    </source>
</reference>
<dbReference type="InterPro" id="IPR005828">
    <property type="entry name" value="MFS_sugar_transport-like"/>
</dbReference>
<feature type="transmembrane region" description="Helical" evidence="9">
    <location>
        <begin position="408"/>
        <end position="436"/>
    </location>
</feature>
<dbReference type="PANTHER" id="PTHR48022">
    <property type="entry name" value="PLASTIDIC GLUCOSE TRANSPORTER 4"/>
    <property type="match status" value="1"/>
</dbReference>
<evidence type="ECO:0000256" key="9">
    <source>
        <dbReference type="SAM" id="Phobius"/>
    </source>
</evidence>
<name>A0ABQ8G2F8_9PEZI</name>
<feature type="transmembrane region" description="Helical" evidence="9">
    <location>
        <begin position="448"/>
        <end position="466"/>
    </location>
</feature>
<feature type="transmembrane region" description="Helical" evidence="9">
    <location>
        <begin position="318"/>
        <end position="341"/>
    </location>
</feature>
<feature type="transmembrane region" description="Helical" evidence="9">
    <location>
        <begin position="137"/>
        <end position="155"/>
    </location>
</feature>
<sequence length="562" mass="62376">MQEKAAAPEVVGLDAAEVRQMSISHAHVKDLLQEAANATKAEQHMSLWQGLKTYPYAVGWSIFLSTAIVMEGFDKTLINNLYAYEPFQKAFGEQLPDGSWQVTTPWQSALSNAALIGEILGLFINGIAAERFGYRKTMISALIAVIGFIFIVFFAENPATLLVGSILCGIPWGVFQTITTTYAAEVCPVALRAYLTTYINLCWVMGQLIASGVLRGMLSRTDRWGYKIPFALQWMWPIPIIIGICYAPESPWWLIRRERRDDAKKALLRLTAVDKDPDFNADETMAMMEMTNELEKAHSAGTSYWDCFKTTDLRRTEAVCCTWACQTLCGSTFMGFSTYFYQQAGMSTEHSFTMSMGQYALGAVGTVFSWCLMGWCGRRTLYLGGQMAMCVMLAIIGCLGIISRGNSAAQWAIGSCLLVYTFIYDATVGPVCYSLISELSSNRLRAKTVVLARVLYNVTGLITNILTPRMLNPGAWDWGAKAGFFWAGSCFLCVVWTFWRLPEPKGRTYGELDILFEKKVGARKFASTIVDQFAAAGPSDASSTASTKKEELKVQVERLEHA</sequence>
<dbReference type="EMBL" id="JAGTJR010000024">
    <property type="protein sequence ID" value="KAH7042752.1"/>
    <property type="molecule type" value="Genomic_DNA"/>
</dbReference>
<comment type="caution">
    <text evidence="11">The sequence shown here is derived from an EMBL/GenBank/DDBJ whole genome shotgun (WGS) entry which is preliminary data.</text>
</comment>
<keyword evidence="5 9" id="KW-1133">Transmembrane helix</keyword>
<dbReference type="NCBIfam" id="TIGR00879">
    <property type="entry name" value="SP"/>
    <property type="match status" value="1"/>
</dbReference>
<keyword evidence="6 9" id="KW-0472">Membrane</keyword>
<evidence type="ECO:0000256" key="7">
    <source>
        <dbReference type="ARBA" id="ARBA00026248"/>
    </source>
</evidence>
<dbReference type="PANTHER" id="PTHR48022:SF5">
    <property type="entry name" value="ALPHA-GLUCOSIDES PERMEASE MPH2-RELATED"/>
    <property type="match status" value="1"/>
</dbReference>
<evidence type="ECO:0000259" key="10">
    <source>
        <dbReference type="PROSITE" id="PS50850"/>
    </source>
</evidence>
<keyword evidence="7" id="KW-0462">Maltose metabolism</keyword>
<dbReference type="PROSITE" id="PS00217">
    <property type="entry name" value="SUGAR_TRANSPORT_2"/>
    <property type="match status" value="1"/>
</dbReference>
<keyword evidence="4 9" id="KW-0812">Transmembrane</keyword>
<protein>
    <submittedName>
        <fullName evidence="11">General alpha-glucoside permease</fullName>
    </submittedName>
</protein>
<gene>
    <name evidence="11" type="ORF">B0J12DRAFT_200404</name>
</gene>
<feature type="transmembrane region" description="Helical" evidence="9">
    <location>
        <begin position="356"/>
        <end position="375"/>
    </location>
</feature>
<dbReference type="InterPro" id="IPR003663">
    <property type="entry name" value="Sugar/inositol_transpt"/>
</dbReference>
<organism evidence="11 12">
    <name type="scientific">Macrophomina phaseolina</name>
    <dbReference type="NCBI Taxonomy" id="35725"/>
    <lineage>
        <taxon>Eukaryota</taxon>
        <taxon>Fungi</taxon>
        <taxon>Dikarya</taxon>
        <taxon>Ascomycota</taxon>
        <taxon>Pezizomycotina</taxon>
        <taxon>Dothideomycetes</taxon>
        <taxon>Dothideomycetes incertae sedis</taxon>
        <taxon>Botryosphaeriales</taxon>
        <taxon>Botryosphaeriaceae</taxon>
        <taxon>Macrophomina</taxon>
    </lineage>
</organism>
<comment type="subcellular location">
    <subcellularLocation>
        <location evidence="1">Membrane</location>
        <topology evidence="1">Multi-pass membrane protein</topology>
    </subcellularLocation>
</comment>
<dbReference type="SUPFAM" id="SSF103473">
    <property type="entry name" value="MFS general substrate transporter"/>
    <property type="match status" value="1"/>
</dbReference>
<evidence type="ECO:0000256" key="6">
    <source>
        <dbReference type="ARBA" id="ARBA00023136"/>
    </source>
</evidence>